<evidence type="ECO:0000256" key="1">
    <source>
        <dbReference type="SAM" id="MobiDB-lite"/>
    </source>
</evidence>
<gene>
    <name evidence="2" type="ORF">UY48_C0002G0041</name>
</gene>
<evidence type="ECO:0000313" key="3">
    <source>
        <dbReference type="Proteomes" id="UP000034588"/>
    </source>
</evidence>
<reference evidence="2 3" key="1">
    <citation type="journal article" date="2015" name="Nature">
        <title>rRNA introns, odd ribosomes, and small enigmatic genomes across a large radiation of phyla.</title>
        <authorList>
            <person name="Brown C.T."/>
            <person name="Hug L.A."/>
            <person name="Thomas B.C."/>
            <person name="Sharon I."/>
            <person name="Castelle C.J."/>
            <person name="Singh A."/>
            <person name="Wilkins M.J."/>
            <person name="Williams K.H."/>
            <person name="Banfield J.F."/>
        </authorList>
    </citation>
    <scope>NUCLEOTIDE SEQUENCE [LARGE SCALE GENOMIC DNA]</scope>
</reference>
<feature type="compositionally biased region" description="Basic and acidic residues" evidence="1">
    <location>
        <begin position="25"/>
        <end position="41"/>
    </location>
</feature>
<accession>A0A0G1W435</accession>
<comment type="caution">
    <text evidence="2">The sequence shown here is derived from an EMBL/GenBank/DDBJ whole genome shotgun (WGS) entry which is preliminary data.</text>
</comment>
<dbReference type="AlphaFoldDB" id="A0A0G1W435"/>
<dbReference type="EMBL" id="LCQD01000002">
    <property type="protein sequence ID" value="KKW13350.1"/>
    <property type="molecule type" value="Genomic_DNA"/>
</dbReference>
<name>A0A0G1W435_9BACT</name>
<dbReference type="Proteomes" id="UP000034588">
    <property type="component" value="Unassembled WGS sequence"/>
</dbReference>
<sequence length="60" mass="7049">MPFSEEERKLLREWGQRLKAEYAKDPERVTREDEAFRRSLPSEDETTSLAAGVKRPKKKA</sequence>
<organism evidence="2 3">
    <name type="scientific">Candidatus Gottesmanbacteria bacterium GW2011_GWB1_49_7</name>
    <dbReference type="NCBI Taxonomy" id="1618448"/>
    <lineage>
        <taxon>Bacteria</taxon>
        <taxon>Candidatus Gottesmaniibacteriota</taxon>
    </lineage>
</organism>
<protein>
    <submittedName>
        <fullName evidence="2">Uncharacterized protein</fullName>
    </submittedName>
</protein>
<proteinExistence type="predicted"/>
<feature type="region of interest" description="Disordered" evidence="1">
    <location>
        <begin position="25"/>
        <end position="60"/>
    </location>
</feature>
<evidence type="ECO:0000313" key="2">
    <source>
        <dbReference type="EMBL" id="KKW13350.1"/>
    </source>
</evidence>